<evidence type="ECO:0000313" key="5">
    <source>
        <dbReference type="EMBL" id="MFD2522545.1"/>
    </source>
</evidence>
<dbReference type="InterPro" id="IPR052708">
    <property type="entry name" value="PxpC"/>
</dbReference>
<keyword evidence="2" id="KW-0378">Hydrolase</keyword>
<protein>
    <submittedName>
        <fullName evidence="5">Biotin-dependent carboxyltransferase family protein</fullName>
    </submittedName>
</protein>
<organism evidence="5 6">
    <name type="scientific">Emticicia soli</name>
    <dbReference type="NCBI Taxonomy" id="2027878"/>
    <lineage>
        <taxon>Bacteria</taxon>
        <taxon>Pseudomonadati</taxon>
        <taxon>Bacteroidota</taxon>
        <taxon>Cytophagia</taxon>
        <taxon>Cytophagales</taxon>
        <taxon>Leadbetterellaceae</taxon>
        <taxon>Emticicia</taxon>
    </lineage>
</organism>
<evidence type="ECO:0000259" key="4">
    <source>
        <dbReference type="SMART" id="SM00797"/>
    </source>
</evidence>
<dbReference type="InterPro" id="IPR003778">
    <property type="entry name" value="CT_A_B"/>
</dbReference>
<evidence type="ECO:0000256" key="2">
    <source>
        <dbReference type="ARBA" id="ARBA00022801"/>
    </source>
</evidence>
<dbReference type="SUPFAM" id="SSF50891">
    <property type="entry name" value="Cyclophilin-like"/>
    <property type="match status" value="1"/>
</dbReference>
<dbReference type="Pfam" id="PF02626">
    <property type="entry name" value="CT_A_B"/>
    <property type="match status" value="1"/>
</dbReference>
<dbReference type="EMBL" id="JBHULC010000021">
    <property type="protein sequence ID" value="MFD2522545.1"/>
    <property type="molecule type" value="Genomic_DNA"/>
</dbReference>
<sequence>MQFIKSGILSTYQDTGRNTYRYLGINPNGAIDLMAVRLLNILLQNQENEAAIEIHFPSPEIYFENNTIIAVGGADFNPYLTDKSQNEIEINNWQCTFVSAGTTLKFKKRHWGQRAYIAVKGGFPATEWLGSKSTNNLLGFNGISPNHYLSIPEHTKPAVLPYLGFSMRPPYSASPTIRLIKGNEFDALTAESKERLEKQEFTISQHSNRMGYRLVGGALSLENPLELISSAVDFGTIQLLPDGQLIILMADHQTTGGYPRLGNVISADLPILAQCGPKDVLKFQFISQAEAEELLILREKEIKKLKAGIDLVETFR</sequence>
<name>A0ABW5JDG6_9BACT</name>
<dbReference type="Proteomes" id="UP001597510">
    <property type="component" value="Unassembled WGS sequence"/>
</dbReference>
<keyword evidence="6" id="KW-1185">Reference proteome</keyword>
<dbReference type="Gene3D" id="2.40.100.10">
    <property type="entry name" value="Cyclophilin-like"/>
    <property type="match status" value="1"/>
</dbReference>
<evidence type="ECO:0000256" key="1">
    <source>
        <dbReference type="ARBA" id="ARBA00022741"/>
    </source>
</evidence>
<comment type="caution">
    <text evidence="5">The sequence shown here is derived from an EMBL/GenBank/DDBJ whole genome shotgun (WGS) entry which is preliminary data.</text>
</comment>
<reference evidence="6" key="1">
    <citation type="journal article" date="2019" name="Int. J. Syst. Evol. Microbiol.">
        <title>The Global Catalogue of Microorganisms (GCM) 10K type strain sequencing project: providing services to taxonomists for standard genome sequencing and annotation.</title>
        <authorList>
            <consortium name="The Broad Institute Genomics Platform"/>
            <consortium name="The Broad Institute Genome Sequencing Center for Infectious Disease"/>
            <person name="Wu L."/>
            <person name="Ma J."/>
        </authorList>
    </citation>
    <scope>NUCLEOTIDE SEQUENCE [LARGE SCALE GENOMIC DNA]</scope>
    <source>
        <strain evidence="6">KCTC 52344</strain>
    </source>
</reference>
<evidence type="ECO:0000313" key="6">
    <source>
        <dbReference type="Proteomes" id="UP001597510"/>
    </source>
</evidence>
<gene>
    <name evidence="5" type="ORF">ACFSR2_16725</name>
</gene>
<accession>A0ABW5JDG6</accession>
<keyword evidence="3" id="KW-0067">ATP-binding</keyword>
<feature type="domain" description="Carboxyltransferase" evidence="4">
    <location>
        <begin position="22"/>
        <end position="301"/>
    </location>
</feature>
<dbReference type="RefSeq" id="WP_340237506.1">
    <property type="nucleotide sequence ID" value="NZ_JBBEWC010000008.1"/>
</dbReference>
<proteinExistence type="predicted"/>
<dbReference type="InterPro" id="IPR029000">
    <property type="entry name" value="Cyclophilin-like_dom_sf"/>
</dbReference>
<dbReference type="PANTHER" id="PTHR43309">
    <property type="entry name" value="5-OXOPROLINASE SUBUNIT C"/>
    <property type="match status" value="1"/>
</dbReference>
<keyword evidence="1" id="KW-0547">Nucleotide-binding</keyword>
<dbReference type="PANTHER" id="PTHR43309:SF5">
    <property type="entry name" value="5-OXOPROLINASE SUBUNIT C"/>
    <property type="match status" value="1"/>
</dbReference>
<evidence type="ECO:0000256" key="3">
    <source>
        <dbReference type="ARBA" id="ARBA00022840"/>
    </source>
</evidence>
<dbReference type="SMART" id="SM00797">
    <property type="entry name" value="AHS2"/>
    <property type="match status" value="1"/>
</dbReference>